<dbReference type="InterPro" id="IPR040976">
    <property type="entry name" value="Pkinase_fungal"/>
</dbReference>
<dbReference type="SUPFAM" id="SSF56112">
    <property type="entry name" value="Protein kinase-like (PK-like)"/>
    <property type="match status" value="1"/>
</dbReference>
<feature type="compositionally biased region" description="Polar residues" evidence="1">
    <location>
        <begin position="282"/>
        <end position="305"/>
    </location>
</feature>
<evidence type="ECO:0000313" key="4">
    <source>
        <dbReference type="Proteomes" id="UP001150217"/>
    </source>
</evidence>
<organism evidence="3 4">
    <name type="scientific">Lentinula lateritia</name>
    <dbReference type="NCBI Taxonomy" id="40482"/>
    <lineage>
        <taxon>Eukaryota</taxon>
        <taxon>Fungi</taxon>
        <taxon>Dikarya</taxon>
        <taxon>Basidiomycota</taxon>
        <taxon>Agaricomycotina</taxon>
        <taxon>Agaricomycetes</taxon>
        <taxon>Agaricomycetidae</taxon>
        <taxon>Agaricales</taxon>
        <taxon>Marasmiineae</taxon>
        <taxon>Omphalotaceae</taxon>
        <taxon>Lentinula</taxon>
    </lineage>
</organism>
<evidence type="ECO:0000313" key="3">
    <source>
        <dbReference type="EMBL" id="KAJ4482633.1"/>
    </source>
</evidence>
<dbReference type="Gene3D" id="1.10.510.10">
    <property type="entry name" value="Transferase(Phosphotransferase) domain 1"/>
    <property type="match status" value="1"/>
</dbReference>
<accession>A0ABQ8VEV0</accession>
<comment type="caution">
    <text evidence="3">The sequence shown here is derived from an EMBL/GenBank/DDBJ whole genome shotgun (WGS) entry which is preliminary data.</text>
</comment>
<feature type="compositionally biased region" description="Basic and acidic residues" evidence="1">
    <location>
        <begin position="334"/>
        <end position="352"/>
    </location>
</feature>
<keyword evidence="4" id="KW-1185">Reference proteome</keyword>
<dbReference type="Proteomes" id="UP001150217">
    <property type="component" value="Unassembled WGS sequence"/>
</dbReference>
<dbReference type="PANTHER" id="PTHR38248">
    <property type="entry name" value="FUNK1 6"/>
    <property type="match status" value="1"/>
</dbReference>
<reference evidence="3" key="1">
    <citation type="submission" date="2022-08" db="EMBL/GenBank/DDBJ databases">
        <title>A Global Phylogenomic Analysis of the Shiitake Genus Lentinula.</title>
        <authorList>
            <consortium name="DOE Joint Genome Institute"/>
            <person name="Sierra-Patev S."/>
            <person name="Min B."/>
            <person name="Naranjo-Ortiz M."/>
            <person name="Looney B."/>
            <person name="Konkel Z."/>
            <person name="Slot J.C."/>
            <person name="Sakamoto Y."/>
            <person name="Steenwyk J.L."/>
            <person name="Rokas A."/>
            <person name="Carro J."/>
            <person name="Camarero S."/>
            <person name="Ferreira P."/>
            <person name="Molpeceres G."/>
            <person name="Ruiz-Duenas F.J."/>
            <person name="Serrano A."/>
            <person name="Henrissat B."/>
            <person name="Drula E."/>
            <person name="Hughes K.W."/>
            <person name="Mata J.L."/>
            <person name="Ishikawa N.K."/>
            <person name="Vargas-Isla R."/>
            <person name="Ushijima S."/>
            <person name="Smith C.A."/>
            <person name="Ahrendt S."/>
            <person name="Andreopoulos W."/>
            <person name="He G."/>
            <person name="Labutti K."/>
            <person name="Lipzen A."/>
            <person name="Ng V."/>
            <person name="Riley R."/>
            <person name="Sandor L."/>
            <person name="Barry K."/>
            <person name="Martinez A.T."/>
            <person name="Xiao Y."/>
            <person name="Gibbons J.G."/>
            <person name="Terashima K."/>
            <person name="Grigoriev I.V."/>
            <person name="Hibbett D.S."/>
        </authorList>
    </citation>
    <scope>NUCLEOTIDE SEQUENCE</scope>
    <source>
        <strain evidence="3">RHP3577 ss4</strain>
    </source>
</reference>
<dbReference type="PROSITE" id="PS50011">
    <property type="entry name" value="PROTEIN_KINASE_DOM"/>
    <property type="match status" value="1"/>
</dbReference>
<dbReference type="InterPro" id="IPR000719">
    <property type="entry name" value="Prot_kinase_dom"/>
</dbReference>
<feature type="region of interest" description="Disordered" evidence="1">
    <location>
        <begin position="282"/>
        <end position="383"/>
    </location>
</feature>
<dbReference type="InterPro" id="IPR011009">
    <property type="entry name" value="Kinase-like_dom_sf"/>
</dbReference>
<feature type="compositionally biased region" description="Low complexity" evidence="1">
    <location>
        <begin position="367"/>
        <end position="382"/>
    </location>
</feature>
<dbReference type="PANTHER" id="PTHR38248:SF2">
    <property type="entry name" value="FUNK1 11"/>
    <property type="match status" value="1"/>
</dbReference>
<feature type="domain" description="Protein kinase" evidence="2">
    <location>
        <begin position="505"/>
        <end position="816"/>
    </location>
</feature>
<evidence type="ECO:0000259" key="2">
    <source>
        <dbReference type="PROSITE" id="PS50011"/>
    </source>
</evidence>
<name>A0ABQ8VEV0_9AGAR</name>
<dbReference type="EMBL" id="JANVFT010000057">
    <property type="protein sequence ID" value="KAJ4482633.1"/>
    <property type="molecule type" value="Genomic_DNA"/>
</dbReference>
<gene>
    <name evidence="3" type="ORF">C8R41DRAFT_982558</name>
</gene>
<sequence>MQVTYARPLIVQDSPLSLLELAPPPRKNFSVIMEAPPETKLATPTPLPQQKQPDAPPIVGSTFESNGTAYHTRNDAPQHTSALTKFLEDDANERVVLSLDEFVTLILDLPAEWKIKEEFSLLPETKAVTEAFEAYLKVAIKIAEGKRKKWRNAATNEIELNQPLTKVLYTLKGGEEQLSRELNEEVFRVENPHLVLGSLLKRKPGLGGIYNQLLTLTENKKLSTYLAEKNIFEVFWWLLLLFAEFKLKKGFAEPNIQTESTSHGTLVNESSQSSVIEGLRPNSTAAPQALPSPSNLSLSGCPSHSKSNKRLRSNEELDSTIVRPNKKFKSHSTSRSESRAFSRSERGSERKVNHPHPPPAVEIQSDASTPFPSTPSTPTATSFERKYGPRVTIQCKNKTKTVRIATLQEARAEGMSRAEQNVIQAQGQHPTKCATEMISTESMDHDFTFAHYRGSEVESEHNNEWKKLVLAMICQLKKLPTKKLVFVPTLVLNGFDYLRDPEQFLQEFTNDPQDLIDAVYCFKEIDGRTRKVIIKSILYHATDSVGLRSIIVDVECLCTKPGCEWHGNGRKIVKISYMSTTRTSEPRLIKEVRLKAESTSELWALNHLPNPIHSLTLLPNRRKASHRRLKKNLKEKYKERAMHVTVLEQLYPLSELEDPRDFAQVFYDILQIHQWLYECGGILHGDLSLGNIMFRRKDGKIYGVLNDFDLSSRVEDVDNSDIRTGTRPFMSLDMLNSYWEWGHLYHHDLESLFYVMLCLACRYQKPGIPADEPRPYSEWYSGTDIQVYVEKRSFMFTVIKADFPVQPYFAGLRHWLSKIFWEVRAGYNQPPLYYWLDGDEVEEIKNYDRYALIKPVTYAGMRLIMSSFEGETLQTRWSGWNRDH</sequence>
<proteinExistence type="predicted"/>
<protein>
    <recommendedName>
        <fullName evidence="2">Protein kinase domain-containing protein</fullName>
    </recommendedName>
</protein>
<evidence type="ECO:0000256" key="1">
    <source>
        <dbReference type="SAM" id="MobiDB-lite"/>
    </source>
</evidence>
<dbReference type="Pfam" id="PF17667">
    <property type="entry name" value="Pkinase_fungal"/>
    <property type="match status" value="1"/>
</dbReference>